<protein>
    <submittedName>
        <fullName evidence="2">Uncharacterized protein</fullName>
    </submittedName>
</protein>
<name>A0A6C0DGW1_9ZZZZ</name>
<dbReference type="AlphaFoldDB" id="A0A6C0DGW1"/>
<organism evidence="2">
    <name type="scientific">viral metagenome</name>
    <dbReference type="NCBI Taxonomy" id="1070528"/>
    <lineage>
        <taxon>unclassified sequences</taxon>
        <taxon>metagenomes</taxon>
        <taxon>organismal metagenomes</taxon>
    </lineage>
</organism>
<evidence type="ECO:0000313" key="2">
    <source>
        <dbReference type="EMBL" id="QHT15763.1"/>
    </source>
</evidence>
<keyword evidence="1" id="KW-1133">Transmembrane helix</keyword>
<proteinExistence type="predicted"/>
<accession>A0A6C0DGW1</accession>
<keyword evidence="1" id="KW-0472">Membrane</keyword>
<reference evidence="2" key="1">
    <citation type="journal article" date="2020" name="Nature">
        <title>Giant virus diversity and host interactions through global metagenomics.</title>
        <authorList>
            <person name="Schulz F."/>
            <person name="Roux S."/>
            <person name="Paez-Espino D."/>
            <person name="Jungbluth S."/>
            <person name="Walsh D.A."/>
            <person name="Denef V.J."/>
            <person name="McMahon K.D."/>
            <person name="Konstantinidis K.T."/>
            <person name="Eloe-Fadrosh E.A."/>
            <person name="Kyrpides N.C."/>
            <person name="Woyke T."/>
        </authorList>
    </citation>
    <scope>NUCLEOTIDE SEQUENCE</scope>
    <source>
        <strain evidence="2">GVMAG-M-3300023174-176</strain>
    </source>
</reference>
<evidence type="ECO:0000256" key="1">
    <source>
        <dbReference type="SAM" id="Phobius"/>
    </source>
</evidence>
<dbReference type="EMBL" id="MN739613">
    <property type="protein sequence ID" value="QHT15763.1"/>
    <property type="molecule type" value="Genomic_DNA"/>
</dbReference>
<keyword evidence="1" id="KW-0812">Transmembrane</keyword>
<feature type="transmembrane region" description="Helical" evidence="1">
    <location>
        <begin position="221"/>
        <end position="239"/>
    </location>
</feature>
<sequence>MSNICGNELLQSVNDAVLMDTYSDGITPSILGSVTIGNGDRNSETGLLLPDRLARIVANLQNKGVIPKAPAMTRAKNQAEILQKFMDLEADFIENVKGEYCFYNIRYRYSLNSLIKTLSEGFGSSSQENKSVVASKLDNSVKLNIKLNDITQILNEATRLRLKESQNHNDSINSLNEMLMTRSKKLNDENEVLTRKQDDAVLYKNMVKVTTEKANYTTNLLTMYSFLNILAIGSLFYVYRSME</sequence>